<gene>
    <name evidence="3" type="ORF">KCMC57_57640</name>
</gene>
<evidence type="ECO:0000259" key="2">
    <source>
        <dbReference type="Pfam" id="PF14417"/>
    </source>
</evidence>
<dbReference type="Pfam" id="PF14417">
    <property type="entry name" value="MEDS"/>
    <property type="match status" value="1"/>
</dbReference>
<accession>A0AB33K3N2</accession>
<dbReference type="Gene3D" id="3.30.750.24">
    <property type="entry name" value="STAS domain"/>
    <property type="match status" value="1"/>
</dbReference>
<organism evidence="3">
    <name type="scientific">Kitasatospora sp. CMC57</name>
    <dbReference type="NCBI Taxonomy" id="3231513"/>
    <lineage>
        <taxon>Bacteria</taxon>
        <taxon>Bacillati</taxon>
        <taxon>Actinomycetota</taxon>
        <taxon>Actinomycetes</taxon>
        <taxon>Kitasatosporales</taxon>
        <taxon>Streptomycetaceae</taxon>
        <taxon>Kitasatospora</taxon>
    </lineage>
</organism>
<dbReference type="InterPro" id="IPR025847">
    <property type="entry name" value="MEDS_domain"/>
</dbReference>
<dbReference type="AlphaFoldDB" id="A0AB33K3N2"/>
<evidence type="ECO:0000313" key="3">
    <source>
        <dbReference type="EMBL" id="BFP49396.1"/>
    </source>
</evidence>
<sequence length="225" mass="24117">MRAKVPGLSAALERGQWSMRAAADSDPRRLPFDPDLMIADPRDSCRQALSRGWTGPRAIGDMDWASGQLPGADRLLEYELRLNTEVFADLPVTGICLYTARAAAGSPATLAASTHHDFPSADLPENGTGLRARPLPSGAIRLTGSADLDSRTELAAVLAPISRLPRSVVNVDLSGVDFVTADGAAALAHATVAMGRENRHLVLHHAPPHCARWRRCFPMSAGTWR</sequence>
<dbReference type="EMBL" id="AP035881">
    <property type="protein sequence ID" value="BFP49396.1"/>
    <property type="molecule type" value="Genomic_DNA"/>
</dbReference>
<dbReference type="InterPro" id="IPR036513">
    <property type="entry name" value="STAS_dom_sf"/>
</dbReference>
<dbReference type="InterPro" id="IPR058548">
    <property type="entry name" value="MlaB-like_STAS"/>
</dbReference>
<reference evidence="3" key="1">
    <citation type="submission" date="2024-07" db="EMBL/GenBank/DDBJ databases">
        <title>Complete genome sequences of cellulolytic bacteria, Kitasatospora sp. CMC57 and Streptomyces sp. CMC78, isolated from Japanese agricultural soil.</title>
        <authorList>
            <person name="Hashimoto T."/>
            <person name="Ito M."/>
            <person name="Iwamoto M."/>
            <person name="Fukahori D."/>
            <person name="Shoda T."/>
            <person name="Sakoda M."/>
            <person name="Morohoshi T."/>
            <person name="Mitsuboshi M."/>
            <person name="Nishizawa T."/>
        </authorList>
    </citation>
    <scope>NUCLEOTIDE SEQUENCE</scope>
    <source>
        <strain evidence="3">CMC57</strain>
    </source>
</reference>
<feature type="domain" description="MlaB-like STAS" evidence="1">
    <location>
        <begin position="140"/>
        <end position="212"/>
    </location>
</feature>
<dbReference type="SUPFAM" id="SSF52091">
    <property type="entry name" value="SpoIIaa-like"/>
    <property type="match status" value="1"/>
</dbReference>
<evidence type="ECO:0000259" key="1">
    <source>
        <dbReference type="Pfam" id="PF13466"/>
    </source>
</evidence>
<name>A0AB33K3N2_9ACTN</name>
<feature type="domain" description="MEDS" evidence="2">
    <location>
        <begin position="2"/>
        <end position="115"/>
    </location>
</feature>
<evidence type="ECO:0008006" key="4">
    <source>
        <dbReference type="Google" id="ProtNLM"/>
    </source>
</evidence>
<protein>
    <recommendedName>
        <fullName evidence="4">STAS domain-containing protein</fullName>
    </recommendedName>
</protein>
<dbReference type="Pfam" id="PF13466">
    <property type="entry name" value="STAS_2"/>
    <property type="match status" value="1"/>
</dbReference>
<proteinExistence type="predicted"/>